<evidence type="ECO:0000313" key="2">
    <source>
        <dbReference type="EMBL" id="TWI71823.1"/>
    </source>
</evidence>
<evidence type="ECO:0000313" key="3">
    <source>
        <dbReference type="Proteomes" id="UP000318307"/>
    </source>
</evidence>
<evidence type="ECO:0000256" key="1">
    <source>
        <dbReference type="SAM" id="MobiDB-lite"/>
    </source>
</evidence>
<gene>
    <name evidence="2" type="ORF">LZ24_01840</name>
</gene>
<organism evidence="2 3">
    <name type="scientific">Desulfobotulus alkaliphilus</name>
    <dbReference type="NCBI Taxonomy" id="622671"/>
    <lineage>
        <taxon>Bacteria</taxon>
        <taxon>Pseudomonadati</taxon>
        <taxon>Thermodesulfobacteriota</taxon>
        <taxon>Desulfobacteria</taxon>
        <taxon>Desulfobacterales</taxon>
        <taxon>Desulfobacteraceae</taxon>
        <taxon>Desulfobotulus</taxon>
    </lineage>
</organism>
<proteinExistence type="predicted"/>
<feature type="region of interest" description="Disordered" evidence="1">
    <location>
        <begin position="33"/>
        <end position="63"/>
    </location>
</feature>
<dbReference type="EMBL" id="VLLC01000012">
    <property type="protein sequence ID" value="TWI71823.1"/>
    <property type="molecule type" value="Genomic_DNA"/>
</dbReference>
<name>A0A562RS89_9BACT</name>
<reference evidence="2 3" key="1">
    <citation type="submission" date="2019-07" db="EMBL/GenBank/DDBJ databases">
        <title>Genome sequencing of 100 strains of the haloalkaliphilic chemolithoautotrophic sulfur-oxidizing bacterium Thioalkalivibrio.</title>
        <authorList>
            <person name="Muyzer G."/>
        </authorList>
    </citation>
    <scope>NUCLEOTIDE SEQUENCE [LARGE SCALE GENOMIC DNA]</scope>
    <source>
        <strain evidence="2 3">ASO4-4</strain>
    </source>
</reference>
<dbReference type="AlphaFoldDB" id="A0A562RS89"/>
<keyword evidence="3" id="KW-1185">Reference proteome</keyword>
<dbReference type="Proteomes" id="UP000318307">
    <property type="component" value="Unassembled WGS sequence"/>
</dbReference>
<sequence length="149" mass="17089">MTEHMGIAFQGILGYSGVRETLMLMHLKKGASQWKRKSKKSHPEDSILSYRNPPEKNPAEHLPLPLRRGPISQTFWIFFPVSRKKKTKNKRNCSARFSKYHTCKTDAQAPGYLHVTKRLQCHLQIATEPCNSTKLLQLQHCQCGINCAE</sequence>
<protein>
    <submittedName>
        <fullName evidence="2">Uncharacterized protein</fullName>
    </submittedName>
</protein>
<accession>A0A562RS89</accession>
<comment type="caution">
    <text evidence="2">The sequence shown here is derived from an EMBL/GenBank/DDBJ whole genome shotgun (WGS) entry which is preliminary data.</text>
</comment>